<comment type="catalytic activity">
    <reaction evidence="7">
        <text>aldehydo-D-galacturonate = keto-D-tagaturonate</text>
        <dbReference type="Rhea" id="RHEA:27702"/>
        <dbReference type="ChEBI" id="CHEBI:12952"/>
        <dbReference type="ChEBI" id="CHEBI:17886"/>
    </reaction>
</comment>
<dbReference type="EMBL" id="JACRSP010000001">
    <property type="protein sequence ID" value="MBC8535129.1"/>
    <property type="molecule type" value="Genomic_DNA"/>
</dbReference>
<dbReference type="HAMAP" id="MF_00675">
    <property type="entry name" value="UxaC"/>
    <property type="match status" value="1"/>
</dbReference>
<dbReference type="GO" id="GO:0019698">
    <property type="term" value="P:D-galacturonate catabolic process"/>
    <property type="evidence" value="ECO:0007669"/>
    <property type="project" value="TreeGrafter"/>
</dbReference>
<dbReference type="GO" id="GO:0008880">
    <property type="term" value="F:glucuronate isomerase activity"/>
    <property type="evidence" value="ECO:0007669"/>
    <property type="project" value="UniProtKB-UniRule"/>
</dbReference>
<proteinExistence type="inferred from homology"/>
<keyword evidence="9" id="KW-1185">Reference proteome</keyword>
<comment type="caution">
    <text evidence="8">The sequence shown here is derived from an EMBL/GenBank/DDBJ whole genome shotgun (WGS) entry which is preliminary data.</text>
</comment>
<dbReference type="InterPro" id="IPR032466">
    <property type="entry name" value="Metal_Hydrolase"/>
</dbReference>
<evidence type="ECO:0000256" key="7">
    <source>
        <dbReference type="HAMAP-Rule" id="MF_00675"/>
    </source>
</evidence>
<evidence type="ECO:0000256" key="5">
    <source>
        <dbReference type="ARBA" id="ARBA00020555"/>
    </source>
</evidence>
<comment type="catalytic activity">
    <reaction evidence="1 7">
        <text>D-glucuronate = D-fructuronate</text>
        <dbReference type="Rhea" id="RHEA:13049"/>
        <dbReference type="ChEBI" id="CHEBI:58720"/>
        <dbReference type="ChEBI" id="CHEBI:59863"/>
        <dbReference type="EC" id="5.3.1.12"/>
    </reaction>
</comment>
<organism evidence="8 9">
    <name type="scientific">Feifania hominis</name>
    <dbReference type="NCBI Taxonomy" id="2763660"/>
    <lineage>
        <taxon>Bacteria</taxon>
        <taxon>Bacillati</taxon>
        <taxon>Bacillota</taxon>
        <taxon>Clostridia</taxon>
        <taxon>Eubacteriales</taxon>
        <taxon>Feifaniaceae</taxon>
        <taxon>Feifania</taxon>
    </lineage>
</organism>
<keyword evidence="6 7" id="KW-0413">Isomerase</keyword>
<dbReference type="InterPro" id="IPR003766">
    <property type="entry name" value="Uronate_isomerase"/>
</dbReference>
<dbReference type="GO" id="GO:0042840">
    <property type="term" value="P:D-glucuronate catabolic process"/>
    <property type="evidence" value="ECO:0007669"/>
    <property type="project" value="TreeGrafter"/>
</dbReference>
<gene>
    <name evidence="7 8" type="primary">uxaC</name>
    <name evidence="8" type="ORF">H8695_00260</name>
</gene>
<dbReference type="Gene3D" id="3.20.20.140">
    <property type="entry name" value="Metal-dependent hydrolases"/>
    <property type="match status" value="1"/>
</dbReference>
<dbReference type="Proteomes" id="UP000620366">
    <property type="component" value="Unassembled WGS sequence"/>
</dbReference>
<name>A0A926HSS7_9FIRM</name>
<evidence type="ECO:0000313" key="9">
    <source>
        <dbReference type="Proteomes" id="UP000620366"/>
    </source>
</evidence>
<dbReference type="EC" id="5.3.1.12" evidence="4 7"/>
<evidence type="ECO:0000313" key="8">
    <source>
        <dbReference type="EMBL" id="MBC8535129.1"/>
    </source>
</evidence>
<dbReference type="Pfam" id="PF02614">
    <property type="entry name" value="UxaC"/>
    <property type="match status" value="1"/>
</dbReference>
<accession>A0A926HSS7</accession>
<reference evidence="8" key="1">
    <citation type="submission" date="2020-08" db="EMBL/GenBank/DDBJ databases">
        <title>Genome public.</title>
        <authorList>
            <person name="Liu C."/>
            <person name="Sun Q."/>
        </authorList>
    </citation>
    <scope>NUCLEOTIDE SEQUENCE</scope>
    <source>
        <strain evidence="8">BX7</strain>
    </source>
</reference>
<dbReference type="NCBIfam" id="NF002794">
    <property type="entry name" value="PRK02925.1"/>
    <property type="match status" value="1"/>
</dbReference>
<dbReference type="PANTHER" id="PTHR30068">
    <property type="entry name" value="URONATE ISOMERASE"/>
    <property type="match status" value="1"/>
</dbReference>
<evidence type="ECO:0000256" key="6">
    <source>
        <dbReference type="ARBA" id="ARBA00023235"/>
    </source>
</evidence>
<evidence type="ECO:0000256" key="4">
    <source>
        <dbReference type="ARBA" id="ARBA00012546"/>
    </source>
</evidence>
<protein>
    <recommendedName>
        <fullName evidence="5 7">Uronate isomerase</fullName>
        <ecNumber evidence="4 7">5.3.1.12</ecNumber>
    </recommendedName>
    <alternativeName>
        <fullName evidence="7">Glucuronate isomerase</fullName>
    </alternativeName>
    <alternativeName>
        <fullName evidence="7">Uronic isomerase</fullName>
    </alternativeName>
</protein>
<comment type="similarity">
    <text evidence="3 7">Belongs to the metallo-dependent hydrolases superfamily. Uronate isomerase family.</text>
</comment>
<dbReference type="SUPFAM" id="SSF51556">
    <property type="entry name" value="Metallo-dependent hydrolases"/>
    <property type="match status" value="1"/>
</dbReference>
<dbReference type="AlphaFoldDB" id="A0A926HSS7"/>
<dbReference type="PANTHER" id="PTHR30068:SF4">
    <property type="entry name" value="URONATE ISOMERASE"/>
    <property type="match status" value="1"/>
</dbReference>
<sequence length="469" mass="53912">MKKFMDENFLLDGSSAEQLFKSVEKLPIVDFHCHLSAQEIAQDKSYESITELWLGHDHYKWRAMRFHGIEEQYITGDADPREKFRAFAQTLEHCLGNPLYHWSHMELSRYFGIYEPLSTHNCDEVYDRCNRVLQSGLSARKMIQDSNVEMICTTDDPCDSLEYHSQLQREKFQTLVVPSFRPDGALRIEAKGFREYVSRLAAAADVEISDFNGLCCALERRLKAFCALGCRVSDHALEKLVFAPDCDRLKVRAFEKAMRGEEITEQESRAYQTALLVFLAKLYRQQNVAMQLHVGCMRNINTRMFNELGPDTGYDAILDTGDLRDLARLFDRLEQEDSLPRTIVFPLDGNANRALFTICTSFGGAGRRGYVQIGPAWWFNDTKSGMENQLRDFADLGCLGDFVGMLTDSRSLISYPRHEYFRRILCNMLGRMMDCGEIPQDMELAGKVAENICYYNAADYFGLKQRQPD</sequence>
<evidence type="ECO:0000256" key="1">
    <source>
        <dbReference type="ARBA" id="ARBA00001165"/>
    </source>
</evidence>
<dbReference type="RefSeq" id="WP_249298765.1">
    <property type="nucleotide sequence ID" value="NZ_JACRSP010000001.1"/>
</dbReference>
<comment type="pathway">
    <text evidence="2 7">Carbohydrate metabolism; pentose and glucuronate interconversion.</text>
</comment>
<evidence type="ECO:0000256" key="2">
    <source>
        <dbReference type="ARBA" id="ARBA00004892"/>
    </source>
</evidence>
<dbReference type="Gene3D" id="1.10.2020.10">
    <property type="entry name" value="uronate isomerase, domain 2, chain A"/>
    <property type="match status" value="1"/>
</dbReference>
<evidence type="ECO:0000256" key="3">
    <source>
        <dbReference type="ARBA" id="ARBA00008397"/>
    </source>
</evidence>